<gene>
    <name evidence="1" type="ORF">RHMOL_Rhmol06G0112800</name>
</gene>
<evidence type="ECO:0000313" key="2">
    <source>
        <dbReference type="Proteomes" id="UP001062846"/>
    </source>
</evidence>
<name>A0ACC0NBC0_RHOML</name>
<accession>A0ACC0NBC0</accession>
<proteinExistence type="predicted"/>
<comment type="caution">
    <text evidence="1">The sequence shown here is derived from an EMBL/GenBank/DDBJ whole genome shotgun (WGS) entry which is preliminary data.</text>
</comment>
<organism evidence="1 2">
    <name type="scientific">Rhododendron molle</name>
    <name type="common">Chinese azalea</name>
    <name type="synonym">Azalea mollis</name>
    <dbReference type="NCBI Taxonomy" id="49168"/>
    <lineage>
        <taxon>Eukaryota</taxon>
        <taxon>Viridiplantae</taxon>
        <taxon>Streptophyta</taxon>
        <taxon>Embryophyta</taxon>
        <taxon>Tracheophyta</taxon>
        <taxon>Spermatophyta</taxon>
        <taxon>Magnoliopsida</taxon>
        <taxon>eudicotyledons</taxon>
        <taxon>Gunneridae</taxon>
        <taxon>Pentapetalae</taxon>
        <taxon>asterids</taxon>
        <taxon>Ericales</taxon>
        <taxon>Ericaceae</taxon>
        <taxon>Ericoideae</taxon>
        <taxon>Rhodoreae</taxon>
        <taxon>Rhododendron</taxon>
    </lineage>
</organism>
<dbReference type="EMBL" id="CM046393">
    <property type="protein sequence ID" value="KAI8550515.1"/>
    <property type="molecule type" value="Genomic_DNA"/>
</dbReference>
<evidence type="ECO:0000313" key="1">
    <source>
        <dbReference type="EMBL" id="KAI8550515.1"/>
    </source>
</evidence>
<reference evidence="1" key="1">
    <citation type="submission" date="2022-02" db="EMBL/GenBank/DDBJ databases">
        <title>Plant Genome Project.</title>
        <authorList>
            <person name="Zhang R.-G."/>
        </authorList>
    </citation>
    <scope>NUCLEOTIDE SEQUENCE</scope>
    <source>
        <strain evidence="1">AT1</strain>
    </source>
</reference>
<sequence length="98" mass="10940">MTTVRERSVPGVKRGASVVVEGGEVRSERDTGSVVPDEVVDVDDGVAEFNTVGEVTEKRKKAKERNEVTEKRKKAKERNEVTEKRKKAKERNGEETAL</sequence>
<protein>
    <submittedName>
        <fullName evidence="1">Uncharacterized protein</fullName>
    </submittedName>
</protein>
<keyword evidence="2" id="KW-1185">Reference proteome</keyword>
<dbReference type="Proteomes" id="UP001062846">
    <property type="component" value="Chromosome 6"/>
</dbReference>